<reference evidence="3" key="1">
    <citation type="journal article" date="2019" name="Int. J. Syst. Evol. Microbiol.">
        <title>The Global Catalogue of Microorganisms (GCM) 10K type strain sequencing project: providing services to taxonomists for standard genome sequencing and annotation.</title>
        <authorList>
            <consortium name="The Broad Institute Genomics Platform"/>
            <consortium name="The Broad Institute Genome Sequencing Center for Infectious Disease"/>
            <person name="Wu L."/>
            <person name="Ma J."/>
        </authorList>
    </citation>
    <scope>NUCLEOTIDE SEQUENCE [LARGE SCALE GENOMIC DNA]</scope>
    <source>
        <strain evidence="3">JCM 16916</strain>
    </source>
</reference>
<protein>
    <recommendedName>
        <fullName evidence="1">Helix-turn-helix domain-containing protein</fullName>
    </recommendedName>
</protein>
<evidence type="ECO:0000313" key="2">
    <source>
        <dbReference type="EMBL" id="GAA3928598.1"/>
    </source>
</evidence>
<evidence type="ECO:0000313" key="3">
    <source>
        <dbReference type="Proteomes" id="UP001501727"/>
    </source>
</evidence>
<dbReference type="InterPro" id="IPR010093">
    <property type="entry name" value="SinI_DNA-bd"/>
</dbReference>
<dbReference type="EMBL" id="BAAAZU010000024">
    <property type="protein sequence ID" value="GAA3928598.1"/>
    <property type="molecule type" value="Genomic_DNA"/>
</dbReference>
<dbReference type="InterPro" id="IPR041657">
    <property type="entry name" value="HTH_17"/>
</dbReference>
<proteinExistence type="predicted"/>
<comment type="caution">
    <text evidence="2">The sequence shown here is derived from an EMBL/GenBank/DDBJ whole genome shotgun (WGS) entry which is preliminary data.</text>
</comment>
<feature type="domain" description="Helix-turn-helix" evidence="1">
    <location>
        <begin position="9"/>
        <end position="56"/>
    </location>
</feature>
<dbReference type="Proteomes" id="UP001501727">
    <property type="component" value="Unassembled WGS sequence"/>
</dbReference>
<evidence type="ECO:0000259" key="1">
    <source>
        <dbReference type="Pfam" id="PF12728"/>
    </source>
</evidence>
<sequence length="66" mass="7090">MAANQKLSYTIPEAVAATGCTRTRLYGAIADGALRSIKDGRRRLIPAKALEEFIAKLERESAGRAA</sequence>
<dbReference type="RefSeq" id="WP_425561892.1">
    <property type="nucleotide sequence ID" value="NZ_BAAAZU010000024.1"/>
</dbReference>
<accession>A0ABP7MV04</accession>
<keyword evidence="3" id="KW-1185">Reference proteome</keyword>
<dbReference type="NCBIfam" id="TIGR01764">
    <property type="entry name" value="excise"/>
    <property type="match status" value="1"/>
</dbReference>
<name>A0ABP7MV04_9GAMM</name>
<dbReference type="Pfam" id="PF12728">
    <property type="entry name" value="HTH_17"/>
    <property type="match status" value="1"/>
</dbReference>
<organism evidence="2 3">
    <name type="scientific">Luteimonas lutimaris</name>
    <dbReference type="NCBI Taxonomy" id="698645"/>
    <lineage>
        <taxon>Bacteria</taxon>
        <taxon>Pseudomonadati</taxon>
        <taxon>Pseudomonadota</taxon>
        <taxon>Gammaproteobacteria</taxon>
        <taxon>Lysobacterales</taxon>
        <taxon>Lysobacteraceae</taxon>
        <taxon>Luteimonas</taxon>
    </lineage>
</organism>
<gene>
    <name evidence="2" type="ORF">GCM10022229_22830</name>
</gene>